<evidence type="ECO:0000256" key="3">
    <source>
        <dbReference type="ARBA" id="ARBA00022695"/>
    </source>
</evidence>
<dbReference type="STRING" id="2070753.A0A3A2ZAX1"/>
<dbReference type="GO" id="GO:0003887">
    <property type="term" value="F:DNA-directed DNA polymerase activity"/>
    <property type="evidence" value="ECO:0007669"/>
    <property type="project" value="UniProtKB-KW"/>
</dbReference>
<organism evidence="6 7">
    <name type="scientific">Aspergillus sclerotialis</name>
    <dbReference type="NCBI Taxonomy" id="2070753"/>
    <lineage>
        <taxon>Eukaryota</taxon>
        <taxon>Fungi</taxon>
        <taxon>Dikarya</taxon>
        <taxon>Ascomycota</taxon>
        <taxon>Pezizomycotina</taxon>
        <taxon>Eurotiomycetes</taxon>
        <taxon>Eurotiomycetidae</taxon>
        <taxon>Eurotiales</taxon>
        <taxon>Aspergillaceae</taxon>
        <taxon>Aspergillus</taxon>
        <taxon>Aspergillus subgen. Polypaecilum</taxon>
    </lineage>
</organism>
<evidence type="ECO:0000259" key="5">
    <source>
        <dbReference type="Pfam" id="PF00136"/>
    </source>
</evidence>
<keyword evidence="4" id="KW-0239">DNA-directed DNA polymerase</keyword>
<dbReference type="Gene3D" id="3.90.1600.10">
    <property type="entry name" value="Palm domain of DNA polymerase"/>
    <property type="match status" value="1"/>
</dbReference>
<dbReference type="GO" id="GO:0000166">
    <property type="term" value="F:nucleotide binding"/>
    <property type="evidence" value="ECO:0007669"/>
    <property type="project" value="InterPro"/>
</dbReference>
<keyword evidence="3" id="KW-0548">Nucleotidyltransferase</keyword>
<evidence type="ECO:0000256" key="2">
    <source>
        <dbReference type="ARBA" id="ARBA00022679"/>
    </source>
</evidence>
<dbReference type="PROSITE" id="PS00116">
    <property type="entry name" value="DNA_POLYMERASE_B"/>
    <property type="match status" value="1"/>
</dbReference>
<dbReference type="GO" id="GO:0003677">
    <property type="term" value="F:DNA binding"/>
    <property type="evidence" value="ECO:0007669"/>
    <property type="project" value="InterPro"/>
</dbReference>
<evidence type="ECO:0000313" key="7">
    <source>
        <dbReference type="Proteomes" id="UP000266188"/>
    </source>
</evidence>
<proteinExistence type="predicted"/>
<comment type="caution">
    <text evidence="6">The sequence shown here is derived from an EMBL/GenBank/DDBJ whole genome shotgun (WGS) entry which is preliminary data.</text>
</comment>
<dbReference type="PANTHER" id="PTHR45812">
    <property type="entry name" value="DNA POLYMERASE ZETA CATALYTIC SUBUNIT"/>
    <property type="match status" value="1"/>
</dbReference>
<dbReference type="OrthoDB" id="2414538at2759"/>
<feature type="non-terminal residue" evidence="6">
    <location>
        <position position="81"/>
    </location>
</feature>
<dbReference type="InterPro" id="IPR006134">
    <property type="entry name" value="DNA-dir_DNA_pol_B_multi_dom"/>
</dbReference>
<dbReference type="AlphaFoldDB" id="A0A3A2ZAX1"/>
<keyword evidence="7" id="KW-1185">Reference proteome</keyword>
<dbReference type="EMBL" id="MVGC01003824">
    <property type="protein sequence ID" value="RJE16574.1"/>
    <property type="molecule type" value="Genomic_DNA"/>
</dbReference>
<dbReference type="SUPFAM" id="SSF56672">
    <property type="entry name" value="DNA/RNA polymerases"/>
    <property type="match status" value="1"/>
</dbReference>
<name>A0A3A2ZAX1_9EURO</name>
<dbReference type="InterPro" id="IPR017964">
    <property type="entry name" value="DNA-dir_DNA_pol_B_CS"/>
</dbReference>
<dbReference type="PANTHER" id="PTHR45812:SF1">
    <property type="entry name" value="DNA POLYMERASE ZETA CATALYTIC SUBUNIT"/>
    <property type="match status" value="1"/>
</dbReference>
<gene>
    <name evidence="6" type="ORF">PHISCL_11089</name>
</gene>
<dbReference type="GO" id="GO:0005634">
    <property type="term" value="C:nucleus"/>
    <property type="evidence" value="ECO:0007669"/>
    <property type="project" value="TreeGrafter"/>
</dbReference>
<evidence type="ECO:0000313" key="6">
    <source>
        <dbReference type="EMBL" id="RJE16574.1"/>
    </source>
</evidence>
<dbReference type="EC" id="2.7.7.7" evidence="1"/>
<sequence>MPCSEIADSIVQTGRETLEKAIALIHSIDRWDAEVVYGDTDSLFVHLKGRTREEAFDIGEEIAQAVTEANPRPIKLKFEKV</sequence>
<dbReference type="Proteomes" id="UP000266188">
    <property type="component" value="Unassembled WGS sequence"/>
</dbReference>
<keyword evidence="2" id="KW-0808">Transferase</keyword>
<evidence type="ECO:0000256" key="1">
    <source>
        <dbReference type="ARBA" id="ARBA00012417"/>
    </source>
</evidence>
<feature type="domain" description="DNA-directed DNA polymerase family B multifunctional" evidence="5">
    <location>
        <begin position="1"/>
        <end position="81"/>
    </location>
</feature>
<dbReference type="InterPro" id="IPR023211">
    <property type="entry name" value="DNA_pol_palm_dom_sf"/>
</dbReference>
<dbReference type="GO" id="GO:0000724">
    <property type="term" value="P:double-strand break repair via homologous recombination"/>
    <property type="evidence" value="ECO:0007669"/>
    <property type="project" value="TreeGrafter"/>
</dbReference>
<reference evidence="7" key="1">
    <citation type="submission" date="2017-02" db="EMBL/GenBank/DDBJ databases">
        <authorList>
            <person name="Tafer H."/>
            <person name="Lopandic K."/>
        </authorList>
    </citation>
    <scope>NUCLEOTIDE SEQUENCE [LARGE SCALE GENOMIC DNA]</scope>
    <source>
        <strain evidence="7">CBS 366.77</strain>
    </source>
</reference>
<protein>
    <recommendedName>
        <fullName evidence="1">DNA-directed DNA polymerase</fullName>
        <ecNumber evidence="1">2.7.7.7</ecNumber>
    </recommendedName>
</protein>
<dbReference type="Pfam" id="PF00136">
    <property type="entry name" value="DNA_pol_B"/>
    <property type="match status" value="1"/>
</dbReference>
<dbReference type="InterPro" id="IPR030559">
    <property type="entry name" value="PolZ_Rev3"/>
</dbReference>
<dbReference type="InterPro" id="IPR043502">
    <property type="entry name" value="DNA/RNA_pol_sf"/>
</dbReference>
<dbReference type="GO" id="GO:0042276">
    <property type="term" value="P:error-prone translesion synthesis"/>
    <property type="evidence" value="ECO:0007669"/>
    <property type="project" value="TreeGrafter"/>
</dbReference>
<dbReference type="GO" id="GO:0016035">
    <property type="term" value="C:zeta DNA polymerase complex"/>
    <property type="evidence" value="ECO:0007669"/>
    <property type="project" value="InterPro"/>
</dbReference>
<evidence type="ECO:0000256" key="4">
    <source>
        <dbReference type="ARBA" id="ARBA00022932"/>
    </source>
</evidence>
<accession>A0A3A2ZAX1</accession>